<dbReference type="InterPro" id="IPR036388">
    <property type="entry name" value="WH-like_DNA-bd_sf"/>
</dbReference>
<dbReference type="EMBL" id="DWXG01000059">
    <property type="protein sequence ID" value="HJB98435.1"/>
    <property type="molecule type" value="Genomic_DNA"/>
</dbReference>
<dbReference type="SUPFAM" id="SSF88946">
    <property type="entry name" value="Sigma2 domain of RNA polymerase sigma factors"/>
    <property type="match status" value="1"/>
</dbReference>
<dbReference type="GO" id="GO:0006352">
    <property type="term" value="P:DNA-templated transcription initiation"/>
    <property type="evidence" value="ECO:0007669"/>
    <property type="project" value="InterPro"/>
</dbReference>
<evidence type="ECO:0000259" key="6">
    <source>
        <dbReference type="Pfam" id="PF04542"/>
    </source>
</evidence>
<dbReference type="InterPro" id="IPR007627">
    <property type="entry name" value="RNA_pol_sigma70_r2"/>
</dbReference>
<dbReference type="Proteomes" id="UP000826793">
    <property type="component" value="Unassembled WGS sequence"/>
</dbReference>
<keyword evidence="2" id="KW-0805">Transcription regulation</keyword>
<accession>A0A9D2MY60</accession>
<dbReference type="NCBIfam" id="TIGR02937">
    <property type="entry name" value="sigma70-ECF"/>
    <property type="match status" value="1"/>
</dbReference>
<dbReference type="GO" id="GO:0016987">
    <property type="term" value="F:sigma factor activity"/>
    <property type="evidence" value="ECO:0007669"/>
    <property type="project" value="UniProtKB-KW"/>
</dbReference>
<dbReference type="Pfam" id="PF04542">
    <property type="entry name" value="Sigma70_r2"/>
    <property type="match status" value="1"/>
</dbReference>
<evidence type="ECO:0000259" key="7">
    <source>
        <dbReference type="Pfam" id="PF08281"/>
    </source>
</evidence>
<dbReference type="InterPro" id="IPR014284">
    <property type="entry name" value="RNA_pol_sigma-70_dom"/>
</dbReference>
<reference evidence="8" key="1">
    <citation type="journal article" date="2021" name="PeerJ">
        <title>Extensive microbial diversity within the chicken gut microbiome revealed by metagenomics and culture.</title>
        <authorList>
            <person name="Gilroy R."/>
            <person name="Ravi A."/>
            <person name="Getino M."/>
            <person name="Pursley I."/>
            <person name="Horton D.L."/>
            <person name="Alikhan N.F."/>
            <person name="Baker D."/>
            <person name="Gharbi K."/>
            <person name="Hall N."/>
            <person name="Watson M."/>
            <person name="Adriaenssens E.M."/>
            <person name="Foster-Nyarko E."/>
            <person name="Jarju S."/>
            <person name="Secka A."/>
            <person name="Antonio M."/>
            <person name="Oren A."/>
            <person name="Chaudhuri R.R."/>
            <person name="La Ragione R."/>
            <person name="Hildebrand F."/>
            <person name="Pallen M.J."/>
        </authorList>
    </citation>
    <scope>NUCLEOTIDE SEQUENCE</scope>
    <source>
        <strain evidence="8">CHK185-1770</strain>
    </source>
</reference>
<evidence type="ECO:0000256" key="4">
    <source>
        <dbReference type="ARBA" id="ARBA00023125"/>
    </source>
</evidence>
<dbReference type="InterPro" id="IPR013249">
    <property type="entry name" value="RNA_pol_sigma70_r4_t2"/>
</dbReference>
<dbReference type="AlphaFoldDB" id="A0A9D2MY60"/>
<dbReference type="InterPro" id="IPR013325">
    <property type="entry name" value="RNA_pol_sigma_r2"/>
</dbReference>
<evidence type="ECO:0000313" key="9">
    <source>
        <dbReference type="Proteomes" id="UP000826793"/>
    </source>
</evidence>
<evidence type="ECO:0000256" key="5">
    <source>
        <dbReference type="ARBA" id="ARBA00023163"/>
    </source>
</evidence>
<keyword evidence="5" id="KW-0804">Transcription</keyword>
<organism evidence="8 9">
    <name type="scientific">Candidatus Acutalibacter pullicola</name>
    <dbReference type="NCBI Taxonomy" id="2838417"/>
    <lineage>
        <taxon>Bacteria</taxon>
        <taxon>Bacillati</taxon>
        <taxon>Bacillota</taxon>
        <taxon>Clostridia</taxon>
        <taxon>Eubacteriales</taxon>
        <taxon>Acutalibacteraceae</taxon>
        <taxon>Acutalibacter</taxon>
    </lineage>
</organism>
<feature type="domain" description="RNA polymerase sigma factor 70 region 4 type 2" evidence="7">
    <location>
        <begin position="130"/>
        <end position="174"/>
    </location>
</feature>
<feature type="domain" description="RNA polymerase sigma-70 region 2" evidence="6">
    <location>
        <begin position="23"/>
        <end position="83"/>
    </location>
</feature>
<evidence type="ECO:0000256" key="3">
    <source>
        <dbReference type="ARBA" id="ARBA00023082"/>
    </source>
</evidence>
<dbReference type="PANTHER" id="PTHR43133:SF8">
    <property type="entry name" value="RNA POLYMERASE SIGMA FACTOR HI_1459-RELATED"/>
    <property type="match status" value="1"/>
</dbReference>
<dbReference type="SUPFAM" id="SSF88659">
    <property type="entry name" value="Sigma3 and sigma4 domains of RNA polymerase sigma factors"/>
    <property type="match status" value="1"/>
</dbReference>
<comment type="similarity">
    <text evidence="1">Belongs to the sigma-70 factor family. ECF subfamily.</text>
</comment>
<reference evidence="8" key="2">
    <citation type="submission" date="2021-04" db="EMBL/GenBank/DDBJ databases">
        <authorList>
            <person name="Gilroy R."/>
        </authorList>
    </citation>
    <scope>NUCLEOTIDE SEQUENCE</scope>
    <source>
        <strain evidence="8">CHK185-1770</strain>
    </source>
</reference>
<dbReference type="InterPro" id="IPR013324">
    <property type="entry name" value="RNA_pol_sigma_r3/r4-like"/>
</dbReference>
<dbReference type="GO" id="GO:0003677">
    <property type="term" value="F:DNA binding"/>
    <property type="evidence" value="ECO:0007669"/>
    <property type="project" value="UniProtKB-KW"/>
</dbReference>
<gene>
    <name evidence="8" type="ORF">H9710_07640</name>
</gene>
<dbReference type="Pfam" id="PF08281">
    <property type="entry name" value="Sigma70_r4_2"/>
    <property type="match status" value="1"/>
</dbReference>
<dbReference type="InterPro" id="IPR039425">
    <property type="entry name" value="RNA_pol_sigma-70-like"/>
</dbReference>
<keyword evidence="3" id="KW-0731">Sigma factor</keyword>
<sequence length="185" mass="21018">MKDRDIIELFWQRLPQAVDAVEEAYGSQLRGLAGNLLPDPQDAEECLNDAYLGLWNSIPPAKPQPLLPYALRVVRNLCLKRYHYNRAGKRNNQMEVALSELENCLAGSSTPEREQDAKELGAVLNSFVKGLSHRDRVLFLGRYWYGSSYKELALKLGITENNAAVRLSRLRDKLRAHLQKKGVLE</sequence>
<dbReference type="PANTHER" id="PTHR43133">
    <property type="entry name" value="RNA POLYMERASE ECF-TYPE SIGMA FACTO"/>
    <property type="match status" value="1"/>
</dbReference>
<dbReference type="Gene3D" id="1.10.1740.10">
    <property type="match status" value="1"/>
</dbReference>
<protein>
    <submittedName>
        <fullName evidence="8">Sigma-70 family RNA polymerase sigma factor</fullName>
    </submittedName>
</protein>
<evidence type="ECO:0000256" key="2">
    <source>
        <dbReference type="ARBA" id="ARBA00023015"/>
    </source>
</evidence>
<keyword evidence="4" id="KW-0238">DNA-binding</keyword>
<proteinExistence type="inferred from homology"/>
<evidence type="ECO:0000256" key="1">
    <source>
        <dbReference type="ARBA" id="ARBA00010641"/>
    </source>
</evidence>
<name>A0A9D2MY60_9FIRM</name>
<dbReference type="Gene3D" id="1.10.10.10">
    <property type="entry name" value="Winged helix-like DNA-binding domain superfamily/Winged helix DNA-binding domain"/>
    <property type="match status" value="1"/>
</dbReference>
<comment type="caution">
    <text evidence="8">The sequence shown here is derived from an EMBL/GenBank/DDBJ whole genome shotgun (WGS) entry which is preliminary data.</text>
</comment>
<evidence type="ECO:0000313" key="8">
    <source>
        <dbReference type="EMBL" id="HJB98435.1"/>
    </source>
</evidence>